<feature type="transmembrane region" description="Helical" evidence="9">
    <location>
        <begin position="519"/>
        <end position="537"/>
    </location>
</feature>
<evidence type="ECO:0000313" key="11">
    <source>
        <dbReference type="Proteomes" id="UP001311799"/>
    </source>
</evidence>
<keyword evidence="11" id="KW-1185">Reference proteome</keyword>
<dbReference type="GO" id="GO:0034203">
    <property type="term" value="P:glycolipid translocation"/>
    <property type="evidence" value="ECO:0007669"/>
    <property type="project" value="TreeGrafter"/>
</dbReference>
<feature type="transmembrane region" description="Helical" evidence="9">
    <location>
        <begin position="167"/>
        <end position="190"/>
    </location>
</feature>
<keyword evidence="6 9" id="KW-1133">Transmembrane helix</keyword>
<proteinExistence type="inferred from homology"/>
<dbReference type="PANTHER" id="PTHR13117">
    <property type="entry name" value="ENDOPLASMIC RETICULUM MULTISPAN TRANSMEMBRANE PROTEIN-RELATED"/>
    <property type="match status" value="1"/>
</dbReference>
<dbReference type="InterPro" id="IPR007594">
    <property type="entry name" value="RFT1"/>
</dbReference>
<dbReference type="Pfam" id="PF04506">
    <property type="entry name" value="Rft-1"/>
    <property type="match status" value="1"/>
</dbReference>
<evidence type="ECO:0000256" key="6">
    <source>
        <dbReference type="ARBA" id="ARBA00022989"/>
    </source>
</evidence>
<evidence type="ECO:0000256" key="1">
    <source>
        <dbReference type="ARBA" id="ARBA00004477"/>
    </source>
</evidence>
<organism evidence="10 11">
    <name type="scientific">Cryptosporidium xiaoi</name>
    <dbReference type="NCBI Taxonomy" id="659607"/>
    <lineage>
        <taxon>Eukaryota</taxon>
        <taxon>Sar</taxon>
        <taxon>Alveolata</taxon>
        <taxon>Apicomplexa</taxon>
        <taxon>Conoidasida</taxon>
        <taxon>Coccidia</taxon>
        <taxon>Eucoccidiorida</taxon>
        <taxon>Eimeriorina</taxon>
        <taxon>Cryptosporidiidae</taxon>
        <taxon>Cryptosporidium</taxon>
    </lineage>
</organism>
<dbReference type="AlphaFoldDB" id="A0AAV9Y1K7"/>
<comment type="caution">
    <text evidence="10">The sequence shown here is derived from an EMBL/GenBank/DDBJ whole genome shotgun (WGS) entry which is preliminary data.</text>
</comment>
<keyword evidence="4 9" id="KW-0812">Transmembrane</keyword>
<dbReference type="PANTHER" id="PTHR13117:SF5">
    <property type="entry name" value="PROTEIN RFT1 HOMOLOG"/>
    <property type="match status" value="1"/>
</dbReference>
<dbReference type="GO" id="GO:0006488">
    <property type="term" value="P:dolichol-linked oligosaccharide biosynthetic process"/>
    <property type="evidence" value="ECO:0007669"/>
    <property type="project" value="InterPro"/>
</dbReference>
<evidence type="ECO:0000256" key="9">
    <source>
        <dbReference type="RuleBase" id="RU365067"/>
    </source>
</evidence>
<feature type="transmembrane region" description="Helical" evidence="9">
    <location>
        <begin position="549"/>
        <end position="573"/>
    </location>
</feature>
<feature type="transmembrane region" description="Helical" evidence="9">
    <location>
        <begin position="465"/>
        <end position="490"/>
    </location>
</feature>
<evidence type="ECO:0000256" key="8">
    <source>
        <dbReference type="ARBA" id="ARBA00045912"/>
    </source>
</evidence>
<dbReference type="GO" id="GO:0005789">
    <property type="term" value="C:endoplasmic reticulum membrane"/>
    <property type="evidence" value="ECO:0007669"/>
    <property type="project" value="UniProtKB-SubCell"/>
</dbReference>
<evidence type="ECO:0000256" key="5">
    <source>
        <dbReference type="ARBA" id="ARBA00022824"/>
    </source>
</evidence>
<feature type="transmembrane region" description="Helical" evidence="9">
    <location>
        <begin position="407"/>
        <end position="429"/>
    </location>
</feature>
<feature type="transmembrane region" description="Helical" evidence="9">
    <location>
        <begin position="21"/>
        <end position="47"/>
    </location>
</feature>
<evidence type="ECO:0000256" key="3">
    <source>
        <dbReference type="ARBA" id="ARBA00010288"/>
    </source>
</evidence>
<feature type="transmembrane region" description="Helical" evidence="9">
    <location>
        <begin position="210"/>
        <end position="229"/>
    </location>
</feature>
<sequence>MREERGKLSSFREFFIKRKTSAVFGATVLIIGNVVSKSMSFFINIYIARKIDSSLFGVGFVSIALITTLSQSLNKKCFRRVALHDVNTQRNDLKMQSSVNVSWLSVLSTMTLSTLLCIIWIYRPPENVLSRPELMGSYSASVILAGFSSVIESLVEPLIFDLIKKDLVFMRSFVEILSGISRSLVLFYAVRSERKNLDILYFPLGQLTYSIVYLLFTLLICTFSSSWFMGENQAKGIRNGNSVGRDEISSLLPKKLRDYNINCNHGSFYSIGKEFTLEQHSKLLRQFFLTCIQSTIFQEADKILVLSLFSSKEWSNFGIISNLANIATRVFFSPIEDIATERFKNIKFNFKSKNVIGHISTQLSPLRQLLFITTCIGVNAISFGPPISSELINIIYGPKWVNENNILLFSANLYLLSLLSLHGIMESLLFSLGGVLQVSKYRKMSLCLFFIHIFNIFTFRDKGCITILFSNSFTLTTQIIYCFSFIFSLIKPAFNNKNKLLQLVKSIPILFIENDSRPIYLLVIFGGIVQRLTLFFIKNLNHSKKIPNNPIFIFIVSFAIALFTSIASIPPFLKILKTTQLTNTH</sequence>
<accession>A0AAV9Y1K7</accession>
<feature type="transmembrane region" description="Helical" evidence="9">
    <location>
        <begin position="369"/>
        <end position="387"/>
    </location>
</feature>
<keyword evidence="7 9" id="KW-0472">Membrane</keyword>
<protein>
    <recommendedName>
        <fullName evidence="9">Protein RFT1 homolog</fullName>
    </recommendedName>
</protein>
<keyword evidence="5" id="KW-0256">Endoplasmic reticulum</keyword>
<dbReference type="EMBL" id="JAWDEY010000010">
    <property type="protein sequence ID" value="KAK6590037.1"/>
    <property type="molecule type" value="Genomic_DNA"/>
</dbReference>
<comment type="function">
    <text evidence="8 9">Intramembrane glycolipid transporter that operates in the biosynthetic pathway of dolichol-linked oligosaccharides, the glycan precursors employed in protein asparagine (N)-glycosylation. The sequential addition of sugars to dolichol pyrophosphate produces dolichol-linked oligosaccharides containing fourteen sugars, including two GlcNAcs, nine mannoses and three glucoses. Once assembled, the oligosaccharide is transferred from the lipid to nascent proteins by oligosaccharyltransferases. The assembly of dolichol-linked oligosaccharides begins on the cytosolic side of the endoplasmic reticulum membrane and finishes in its lumen. RFT1 could mediate the translocation of the cytosolically oriented intermediate DolPP-GlcNAc2Man5, produced by ALG11, into the ER lumen where dolichol-linked oligosaccharides assembly continues. However, the intramembrane lipid transporter activity could not be confirmed in vitro.</text>
</comment>
<comment type="pathway">
    <text evidence="2">Protein modification; protein glycosylation.</text>
</comment>
<gene>
    <name evidence="10" type="ORF">RS030_192842</name>
</gene>
<comment type="similarity">
    <text evidence="3 9">Belongs to the RFT1 family.</text>
</comment>
<name>A0AAV9Y1K7_9CRYT</name>
<feature type="transmembrane region" description="Helical" evidence="9">
    <location>
        <begin position="53"/>
        <end position="70"/>
    </location>
</feature>
<feature type="transmembrane region" description="Helical" evidence="9">
    <location>
        <begin position="101"/>
        <end position="122"/>
    </location>
</feature>
<reference evidence="10 11" key="1">
    <citation type="submission" date="2023-10" db="EMBL/GenBank/DDBJ databases">
        <title>Comparative genomics analysis reveals potential genetic determinants of host preference in Cryptosporidium xiaoi.</title>
        <authorList>
            <person name="Xiao L."/>
            <person name="Li J."/>
        </authorList>
    </citation>
    <scope>NUCLEOTIDE SEQUENCE [LARGE SCALE GENOMIC DNA]</scope>
    <source>
        <strain evidence="10 11">52996</strain>
    </source>
</reference>
<evidence type="ECO:0000256" key="2">
    <source>
        <dbReference type="ARBA" id="ARBA00004922"/>
    </source>
</evidence>
<evidence type="ECO:0000256" key="7">
    <source>
        <dbReference type="ARBA" id="ARBA00023136"/>
    </source>
</evidence>
<comment type="subcellular location">
    <subcellularLocation>
        <location evidence="1 9">Endoplasmic reticulum membrane</location>
        <topology evidence="1 9">Multi-pass membrane protein</topology>
    </subcellularLocation>
</comment>
<evidence type="ECO:0000313" key="10">
    <source>
        <dbReference type="EMBL" id="KAK6590037.1"/>
    </source>
</evidence>
<evidence type="ECO:0000256" key="4">
    <source>
        <dbReference type="ARBA" id="ARBA00022692"/>
    </source>
</evidence>
<dbReference type="Proteomes" id="UP001311799">
    <property type="component" value="Unassembled WGS sequence"/>
</dbReference>
<feature type="transmembrane region" description="Helical" evidence="9">
    <location>
        <begin position="134"/>
        <end position="155"/>
    </location>
</feature>